<protein>
    <submittedName>
        <fullName evidence="1">Uncharacterized protein</fullName>
    </submittedName>
</protein>
<name>I4Z9C2_9BACT</name>
<dbReference type="EMBL" id="JH660660">
    <property type="protein sequence ID" value="EIM32814.1"/>
    <property type="molecule type" value="Genomic_DNA"/>
</dbReference>
<gene>
    <name evidence="1" type="ORF">PrebiDRAFT_1085</name>
</gene>
<dbReference type="Proteomes" id="UP000002786">
    <property type="component" value="Unassembled WGS sequence"/>
</dbReference>
<sequence length="139" mass="15616">MKAIDTACITRTNASNIKFEENKKKIIFHNPSKQACLKIQVDGCAIKVGDKCDNLLKVDTQLGAEYFVELNGKDVGHALVQIEKSIEQLHDDISKVKAYIIPTNQAPALSTKVQKYKASLKKKYYAELVVKERFCEVTI</sequence>
<accession>I4Z9C2</accession>
<dbReference type="RefSeq" id="WP_004338093.1">
    <property type="nucleotide sequence ID" value="NZ_JH660660.1"/>
</dbReference>
<dbReference type="AlphaFoldDB" id="I4Z9C2"/>
<dbReference type="GeneID" id="78531077"/>
<dbReference type="HOGENOM" id="CLU_143365_2_0_10"/>
<evidence type="ECO:0000313" key="2">
    <source>
        <dbReference type="Proteomes" id="UP000002786"/>
    </source>
</evidence>
<reference evidence="1 2" key="1">
    <citation type="submission" date="2012-02" db="EMBL/GenBank/DDBJ databases">
        <title>Improved High-Quality Draft genome of Prevotella bivia DSM 20514.</title>
        <authorList>
            <consortium name="US DOE Joint Genome Institute (JGI-PGF)"/>
            <person name="Lucas S."/>
            <person name="Copeland A."/>
            <person name="Lapidus A."/>
            <person name="Bruce D."/>
            <person name="Goodwin L."/>
            <person name="Pitluck S."/>
            <person name="Peters L."/>
            <person name="Mikhailova N."/>
            <person name="Munk A.C.C."/>
            <person name="Kyrpides N."/>
            <person name="Mavromatis K."/>
            <person name="Detter J.C."/>
            <person name="Han C."/>
            <person name="Land M."/>
            <person name="Hauser L."/>
            <person name="Markowitz V."/>
            <person name="Cheng J.-F."/>
            <person name="Hugenholtz P."/>
            <person name="Woyke T."/>
            <person name="Wu D."/>
            <person name="Gronow S."/>
            <person name="Wellnitz S."/>
            <person name="Brambilla E."/>
            <person name="Klenk H.-P."/>
            <person name="Eisen J.A."/>
        </authorList>
    </citation>
    <scope>NUCLEOTIDE SEQUENCE [LARGE SCALE GENOMIC DNA]</scope>
    <source>
        <strain evidence="1 2">DSM 20514</strain>
    </source>
</reference>
<evidence type="ECO:0000313" key="1">
    <source>
        <dbReference type="EMBL" id="EIM32814.1"/>
    </source>
</evidence>
<organism evidence="1 2">
    <name type="scientific">Prevotella bivia DSM 20514</name>
    <dbReference type="NCBI Taxonomy" id="868129"/>
    <lineage>
        <taxon>Bacteria</taxon>
        <taxon>Pseudomonadati</taxon>
        <taxon>Bacteroidota</taxon>
        <taxon>Bacteroidia</taxon>
        <taxon>Bacteroidales</taxon>
        <taxon>Prevotellaceae</taxon>
        <taxon>Prevotella</taxon>
    </lineage>
</organism>
<proteinExistence type="predicted"/>
<keyword evidence="2" id="KW-1185">Reference proteome</keyword>